<feature type="domain" description="Reverse transcriptase" evidence="1">
    <location>
        <begin position="483"/>
        <end position="764"/>
    </location>
</feature>
<dbReference type="InterPro" id="IPR044730">
    <property type="entry name" value="RNase_H-like_dom_plant"/>
</dbReference>
<dbReference type="InterPro" id="IPR005135">
    <property type="entry name" value="Endo/exonuclease/phosphatase"/>
</dbReference>
<dbReference type="InterPro" id="IPR036397">
    <property type="entry name" value="RNaseH_sf"/>
</dbReference>
<reference evidence="3 4" key="1">
    <citation type="journal article" date="2014" name="Am. J. Bot.">
        <title>Genome assembly and annotation for red clover (Trifolium pratense; Fabaceae).</title>
        <authorList>
            <person name="Istvanek J."/>
            <person name="Jaros M."/>
            <person name="Krenek A."/>
            <person name="Repkova J."/>
        </authorList>
    </citation>
    <scope>NUCLEOTIDE SEQUENCE [LARGE SCALE GENOMIC DNA]</scope>
    <source>
        <strain evidence="4">cv. Tatra</strain>
        <tissue evidence="3">Young leaves</tissue>
    </source>
</reference>
<sequence length="1359" mass="153482">MEALKDTSILSWNVRGASNSVAKRHLKEVTRKFSPTFLVIMETHISFSRLNTFWSNLGYVPVHIIEAQGHSGGLWLMKNSSSQVNTSIIDYNAHSITFSLSRGHSQSTCTCLYASPNPTIRTSLWSYLTTLSHGINGPWMLIGDFNETLLPGDQRGGTFSPSRAAIFSKFLENCNLLDLTTTGGRFTWHRNTQGTRSLSKKLDRGISNVEWRLAFPEAFVDILCRFHSDHNPIFLRFGGLPLARGPRPFRFEAAWIDHDDYSSVVERAWCYSNHNPVTALQLVRDNSIKFNHEVFGNIFQKKKHIEARLKGIQKYLERVDSAHHVHLEYQLQQEYNHILFQEEIHWYQKSREQWVKFGDKNSSFFHAQTIIRRKRNKIHNIQLPTGIWSSDSSIIQHETQKFFKDLFCSPQSPHNHSFVINTHPIIDADGCGNLTKDVTKEEVTLALNSMKPFKAPGPDGFQCIFFKQYWHIVGDDIYNLVKNAFATGHFDSKISETLIALIPKVDPPTTFKELRPISLCNIVYKIITKVLVNRLRPMLDNLIGPFQSSFLPGRGTSDNAIVLQEVVHYMRKSKKKKGDVAFKLDLEKAFDNVNWTFLKNCLNDFGFPTITTNLIMHCVTSSNLSILWNGNRMPSFKPTHGLRQGDPLSPYLFILCMEKLSLAINEAVDIGSWKPICISRNGPRLSHLLFADDVLLFSKAKKSQLRFITNLFDVFSRASGLKINISKSRALFSSGIPRAKIQQLTSITGIRSTPSLGKYLGFPILNGRAKKSDFDFIIEKMQTRLASWKSKLLNKPGRLALASSVLTSIPSYYMQIAWLPQSICNIIDHTTRHFIWKGSTNTGINLVGWQKISCPKRCGGLGIRAARDMNTSLLGKLVWDLLQDSDKLWVRVLSDKYISGTRILSSDTLSGSSTWNSIMKAKNVLRTGFVWRPGSGNSSFWYSHWSHFGPLGAIVPYVHYHDTALMVKDVFVSSTANLHLLYTQLPQEVVISLNSMKFSFNSTIEDTMIWSANKHGTYTTSSGYLWILSLRSQLQSNQSWKWIWSLHLPEKIKFLFWLACHNSVPTLALLHHRNMSSSSACPRCGYFEESFLHCVRDCPTSKNLWFSIGFSAPQFYDTTDNISWIKEGTSGSSLNIFAAGVWWAWRNRNSMCFTNEHIPQYRLIMEAKLMSQLFSSCFSTNSSGTLVDHFVKWNASNMTCIILNVDGSCLGTPCRAGFGGVLRNSNGAWISGFSGFIAGSTDILYAELLAIYHGLSLAKDLGHDHVACYSDSLNSLSLIQNSTPRFHIYAVLIQNIKDLLLDLGTVTLIHSLREGNSCADFMAKLGASSDVEVLVHSSPPPGLRDLLSADSRGVFFLRA</sequence>
<evidence type="ECO:0000259" key="2">
    <source>
        <dbReference type="PROSITE" id="PS50879"/>
    </source>
</evidence>
<dbReference type="InterPro" id="IPR012337">
    <property type="entry name" value="RNaseH-like_sf"/>
</dbReference>
<dbReference type="InterPro" id="IPR043502">
    <property type="entry name" value="DNA/RNA_pol_sf"/>
</dbReference>
<dbReference type="ExpressionAtlas" id="A0A2K3MPR0">
    <property type="expression patterns" value="baseline"/>
</dbReference>
<dbReference type="STRING" id="57577.A0A2K3MPR0"/>
<dbReference type="GO" id="GO:0003676">
    <property type="term" value="F:nucleic acid binding"/>
    <property type="evidence" value="ECO:0007669"/>
    <property type="project" value="InterPro"/>
</dbReference>
<dbReference type="InterPro" id="IPR000477">
    <property type="entry name" value="RT_dom"/>
</dbReference>
<dbReference type="Pfam" id="PF13966">
    <property type="entry name" value="zf-RVT"/>
    <property type="match status" value="1"/>
</dbReference>
<dbReference type="PROSITE" id="PS50879">
    <property type="entry name" value="RNASE_H_1"/>
    <property type="match status" value="1"/>
</dbReference>
<dbReference type="Pfam" id="PF03372">
    <property type="entry name" value="Exo_endo_phos"/>
    <property type="match status" value="1"/>
</dbReference>
<dbReference type="InterPro" id="IPR002156">
    <property type="entry name" value="RNaseH_domain"/>
</dbReference>
<organism evidence="3 4">
    <name type="scientific">Trifolium pratense</name>
    <name type="common">Red clover</name>
    <dbReference type="NCBI Taxonomy" id="57577"/>
    <lineage>
        <taxon>Eukaryota</taxon>
        <taxon>Viridiplantae</taxon>
        <taxon>Streptophyta</taxon>
        <taxon>Embryophyta</taxon>
        <taxon>Tracheophyta</taxon>
        <taxon>Spermatophyta</taxon>
        <taxon>Magnoliopsida</taxon>
        <taxon>eudicotyledons</taxon>
        <taxon>Gunneridae</taxon>
        <taxon>Pentapetalae</taxon>
        <taxon>rosids</taxon>
        <taxon>fabids</taxon>
        <taxon>Fabales</taxon>
        <taxon>Fabaceae</taxon>
        <taxon>Papilionoideae</taxon>
        <taxon>50 kb inversion clade</taxon>
        <taxon>NPAAA clade</taxon>
        <taxon>Hologalegina</taxon>
        <taxon>IRL clade</taxon>
        <taxon>Trifolieae</taxon>
        <taxon>Trifolium</taxon>
    </lineage>
</organism>
<dbReference type="SUPFAM" id="SSF56672">
    <property type="entry name" value="DNA/RNA polymerases"/>
    <property type="match status" value="1"/>
</dbReference>
<accession>A0A2K3MPR0</accession>
<dbReference type="SUPFAM" id="SSF56219">
    <property type="entry name" value="DNase I-like"/>
    <property type="match status" value="1"/>
</dbReference>
<dbReference type="GO" id="GO:0004523">
    <property type="term" value="F:RNA-DNA hybrid ribonuclease activity"/>
    <property type="evidence" value="ECO:0007669"/>
    <property type="project" value="InterPro"/>
</dbReference>
<protein>
    <submittedName>
        <fullName evidence="3">Ribonuclease H</fullName>
    </submittedName>
</protein>
<dbReference type="PANTHER" id="PTHR33116">
    <property type="entry name" value="REVERSE TRANSCRIPTASE ZINC-BINDING DOMAIN-CONTAINING PROTEIN-RELATED-RELATED"/>
    <property type="match status" value="1"/>
</dbReference>
<dbReference type="InterPro" id="IPR026960">
    <property type="entry name" value="RVT-Znf"/>
</dbReference>
<dbReference type="PROSITE" id="PS50878">
    <property type="entry name" value="RT_POL"/>
    <property type="match status" value="1"/>
</dbReference>
<reference evidence="3 4" key="2">
    <citation type="journal article" date="2017" name="Front. Plant Sci.">
        <title>Gene Classification and Mining of Molecular Markers Useful in Red Clover (Trifolium pratense) Breeding.</title>
        <authorList>
            <person name="Istvanek J."/>
            <person name="Dluhosova J."/>
            <person name="Dluhos P."/>
            <person name="Patkova L."/>
            <person name="Nedelnik J."/>
            <person name="Repkova J."/>
        </authorList>
    </citation>
    <scope>NUCLEOTIDE SEQUENCE [LARGE SCALE GENOMIC DNA]</scope>
    <source>
        <strain evidence="4">cv. Tatra</strain>
        <tissue evidence="3">Young leaves</tissue>
    </source>
</reference>
<dbReference type="EMBL" id="ASHM01010841">
    <property type="protein sequence ID" value="PNX92714.1"/>
    <property type="molecule type" value="Genomic_DNA"/>
</dbReference>
<dbReference type="Proteomes" id="UP000236291">
    <property type="component" value="Unassembled WGS sequence"/>
</dbReference>
<evidence type="ECO:0000259" key="1">
    <source>
        <dbReference type="PROSITE" id="PS50878"/>
    </source>
</evidence>
<dbReference type="Gene3D" id="3.60.10.10">
    <property type="entry name" value="Endonuclease/exonuclease/phosphatase"/>
    <property type="match status" value="1"/>
</dbReference>
<dbReference type="Gene3D" id="3.30.420.10">
    <property type="entry name" value="Ribonuclease H-like superfamily/Ribonuclease H"/>
    <property type="match status" value="1"/>
</dbReference>
<dbReference type="Pfam" id="PF00078">
    <property type="entry name" value="RVT_1"/>
    <property type="match status" value="1"/>
</dbReference>
<evidence type="ECO:0000313" key="4">
    <source>
        <dbReference type="Proteomes" id="UP000236291"/>
    </source>
</evidence>
<dbReference type="InterPro" id="IPR036691">
    <property type="entry name" value="Endo/exonu/phosph_ase_sf"/>
</dbReference>
<dbReference type="CDD" id="cd01650">
    <property type="entry name" value="RT_nLTR_like"/>
    <property type="match status" value="1"/>
</dbReference>
<dbReference type="Pfam" id="PF13456">
    <property type="entry name" value="RVT_3"/>
    <property type="match status" value="1"/>
</dbReference>
<proteinExistence type="predicted"/>
<name>A0A2K3MPR0_TRIPR</name>
<dbReference type="CDD" id="cd06222">
    <property type="entry name" value="RNase_H_like"/>
    <property type="match status" value="1"/>
</dbReference>
<dbReference type="PANTHER" id="PTHR33116:SF78">
    <property type="entry name" value="OS12G0587133 PROTEIN"/>
    <property type="match status" value="1"/>
</dbReference>
<feature type="domain" description="RNase H type-1" evidence="2">
    <location>
        <begin position="1197"/>
        <end position="1328"/>
    </location>
</feature>
<comment type="caution">
    <text evidence="3">The sequence shown here is derived from an EMBL/GenBank/DDBJ whole genome shotgun (WGS) entry which is preliminary data.</text>
</comment>
<evidence type="ECO:0000313" key="3">
    <source>
        <dbReference type="EMBL" id="PNX92714.1"/>
    </source>
</evidence>
<dbReference type="SUPFAM" id="SSF53098">
    <property type="entry name" value="Ribonuclease H-like"/>
    <property type="match status" value="1"/>
</dbReference>
<gene>
    <name evidence="3" type="ORF">L195_g015855</name>
</gene>